<dbReference type="EMBL" id="LNIX01000003">
    <property type="protein sequence ID" value="OXA58742.1"/>
    <property type="molecule type" value="Genomic_DNA"/>
</dbReference>
<feature type="transmembrane region" description="Helical" evidence="10">
    <location>
        <begin position="390"/>
        <end position="406"/>
    </location>
</feature>
<feature type="transmembrane region" description="Helical" evidence="10">
    <location>
        <begin position="229"/>
        <end position="252"/>
    </location>
</feature>
<reference evidence="12 13" key="1">
    <citation type="submission" date="2015-12" db="EMBL/GenBank/DDBJ databases">
        <title>The genome of Folsomia candida.</title>
        <authorList>
            <person name="Faddeeva A."/>
            <person name="Derks M.F."/>
            <person name="Anvar Y."/>
            <person name="Smit S."/>
            <person name="Van Straalen N."/>
            <person name="Roelofs D."/>
        </authorList>
    </citation>
    <scope>NUCLEOTIDE SEQUENCE [LARGE SCALE GENOMIC DNA]</scope>
    <source>
        <strain evidence="12 13">VU population</strain>
        <tissue evidence="12">Whole body</tissue>
    </source>
</reference>
<dbReference type="OrthoDB" id="4983at2759"/>
<protein>
    <recommendedName>
        <fullName evidence="10">Alpha-1,3-glucosyltransferase</fullName>
        <ecNumber evidence="10">2.4.1.-</ecNumber>
    </recommendedName>
</protein>
<dbReference type="PANTHER" id="PTHR12413:SF1">
    <property type="entry name" value="DOLICHYL PYROPHOSPHATE MAN9GLCNAC2 ALPHA-1,3-GLUCOSYLTRANSFERASE"/>
    <property type="match status" value="1"/>
</dbReference>
<dbReference type="GO" id="GO:0042281">
    <property type="term" value="F:dolichyl pyrophosphate Man9GlcNAc2 alpha-1,3-glucosyltransferase activity"/>
    <property type="evidence" value="ECO:0007669"/>
    <property type="project" value="TreeGrafter"/>
</dbReference>
<feature type="transmembrane region" description="Helical" evidence="10">
    <location>
        <begin position="450"/>
        <end position="470"/>
    </location>
</feature>
<feature type="signal peptide" evidence="11">
    <location>
        <begin position="1"/>
        <end position="24"/>
    </location>
</feature>
<name>A0A226EM78_FOLCA</name>
<feature type="transmembrane region" description="Helical" evidence="10">
    <location>
        <begin position="418"/>
        <end position="438"/>
    </location>
</feature>
<comment type="subcellular location">
    <subcellularLocation>
        <location evidence="1 10">Endoplasmic reticulum membrane</location>
        <topology evidence="1 10">Multi-pass membrane protein</topology>
    </subcellularLocation>
</comment>
<evidence type="ECO:0000256" key="10">
    <source>
        <dbReference type="RuleBase" id="RU363110"/>
    </source>
</evidence>
<gene>
    <name evidence="12" type="ORF">Fcan01_07592</name>
</gene>
<proteinExistence type="inferred from homology"/>
<dbReference type="Pfam" id="PF03155">
    <property type="entry name" value="Alg6_Alg8"/>
    <property type="match status" value="1"/>
</dbReference>
<evidence type="ECO:0000256" key="1">
    <source>
        <dbReference type="ARBA" id="ARBA00004477"/>
    </source>
</evidence>
<organism evidence="12 13">
    <name type="scientific">Folsomia candida</name>
    <name type="common">Springtail</name>
    <dbReference type="NCBI Taxonomy" id="158441"/>
    <lineage>
        <taxon>Eukaryota</taxon>
        <taxon>Metazoa</taxon>
        <taxon>Ecdysozoa</taxon>
        <taxon>Arthropoda</taxon>
        <taxon>Hexapoda</taxon>
        <taxon>Collembola</taxon>
        <taxon>Entomobryomorpha</taxon>
        <taxon>Isotomoidea</taxon>
        <taxon>Isotomidae</taxon>
        <taxon>Proisotominae</taxon>
        <taxon>Folsomia</taxon>
    </lineage>
</organism>
<feature type="transmembrane region" description="Helical" evidence="10">
    <location>
        <begin position="141"/>
        <end position="159"/>
    </location>
</feature>
<feature type="transmembrane region" description="Helical" evidence="10">
    <location>
        <begin position="204"/>
        <end position="223"/>
    </location>
</feature>
<feature type="transmembrane region" description="Helical" evidence="10">
    <location>
        <begin position="290"/>
        <end position="310"/>
    </location>
</feature>
<dbReference type="GO" id="GO:0005789">
    <property type="term" value="C:endoplasmic reticulum membrane"/>
    <property type="evidence" value="ECO:0007669"/>
    <property type="project" value="UniProtKB-SubCell"/>
</dbReference>
<evidence type="ECO:0000256" key="9">
    <source>
        <dbReference type="ARBA" id="ARBA00023136"/>
    </source>
</evidence>
<dbReference type="PANTHER" id="PTHR12413">
    <property type="entry name" value="DOLICHYL GLYCOSYLTRANSFERASE"/>
    <property type="match status" value="1"/>
</dbReference>
<keyword evidence="9 10" id="KW-0472">Membrane</keyword>
<feature type="chain" id="PRO_5013325175" description="Alpha-1,3-glucosyltransferase" evidence="11">
    <location>
        <begin position="25"/>
        <end position="500"/>
    </location>
</feature>
<keyword evidence="13" id="KW-1185">Reference proteome</keyword>
<keyword evidence="8 10" id="KW-1133">Transmembrane helix</keyword>
<dbReference type="UniPathway" id="UPA00378"/>
<dbReference type="AlphaFoldDB" id="A0A226EM78"/>
<dbReference type="Proteomes" id="UP000198287">
    <property type="component" value="Unassembled WGS sequence"/>
</dbReference>
<evidence type="ECO:0000256" key="6">
    <source>
        <dbReference type="ARBA" id="ARBA00022692"/>
    </source>
</evidence>
<evidence type="ECO:0000256" key="5">
    <source>
        <dbReference type="ARBA" id="ARBA00022679"/>
    </source>
</evidence>
<keyword evidence="11" id="KW-0732">Signal</keyword>
<dbReference type="InterPro" id="IPR004856">
    <property type="entry name" value="Glyco_trans_ALG6/ALG8"/>
</dbReference>
<dbReference type="OMA" id="FQVPPMH"/>
<feature type="transmembrane region" description="Helical" evidence="10">
    <location>
        <begin position="330"/>
        <end position="348"/>
    </location>
</feature>
<evidence type="ECO:0000256" key="7">
    <source>
        <dbReference type="ARBA" id="ARBA00022824"/>
    </source>
</evidence>
<evidence type="ECO:0000256" key="2">
    <source>
        <dbReference type="ARBA" id="ARBA00004922"/>
    </source>
</evidence>
<evidence type="ECO:0000313" key="12">
    <source>
        <dbReference type="EMBL" id="OXA58742.1"/>
    </source>
</evidence>
<feature type="transmembrane region" description="Helical" evidence="10">
    <location>
        <begin position="111"/>
        <end position="134"/>
    </location>
</feature>
<comment type="pathway">
    <text evidence="2 10">Protein modification; protein glycosylation.</text>
</comment>
<comment type="caution">
    <text evidence="12">The sequence shown here is derived from an EMBL/GenBank/DDBJ whole genome shotgun (WGS) entry which is preliminary data.</text>
</comment>
<keyword evidence="5 10" id="KW-0808">Transferase</keyword>
<evidence type="ECO:0000313" key="13">
    <source>
        <dbReference type="Proteomes" id="UP000198287"/>
    </source>
</evidence>
<accession>A0A226EM78</accession>
<feature type="transmembrane region" description="Helical" evidence="10">
    <location>
        <begin position="360"/>
        <end position="384"/>
    </location>
</feature>
<comment type="similarity">
    <text evidence="3 10">Belongs to the ALG6/ALG8 glucosyltransferase family.</text>
</comment>
<keyword evidence="4 10" id="KW-0328">Glycosyltransferase</keyword>
<evidence type="ECO:0000256" key="3">
    <source>
        <dbReference type="ARBA" id="ARBA00008715"/>
    </source>
</evidence>
<evidence type="ECO:0000256" key="4">
    <source>
        <dbReference type="ARBA" id="ARBA00022676"/>
    </source>
</evidence>
<evidence type="ECO:0000256" key="8">
    <source>
        <dbReference type="ARBA" id="ARBA00022989"/>
    </source>
</evidence>
<feature type="transmembrane region" description="Helical" evidence="10">
    <location>
        <begin position="171"/>
        <end position="197"/>
    </location>
</feature>
<dbReference type="EC" id="2.4.1.-" evidence="10"/>
<sequence length="500" mass="56370">MASELSTIVCCAALAIVLRWGVSTFPYSGQGKPPRYGDFEAHRHWMEITTNIPMSRWYYNSSLNDLDYWGIDYPPLSAWHSYGLGRAFKIILPEAVKIKTSRGYESSLLTFLMRMSVSLSDLLVPALILFHVMFFNPEKKLAPWVCIMCSLAAPPFIMVDYGHFQYNCVSLGLTVLAIVTLLSNQFSLSAILFTLAIHHKQMSLYHSLTFFAYMVGTLVMKRIDVLTTFRVGTVIMSTVGLMWLPFGDYWTFVLKRIFPLKRGVFEDKVGTFWYVFDRFVPVKGVYPDQIVAEFCGISTIVLLIPATLNLFMKASTVEKGQQVTVLRKTFLLHLFNSSIVCFLFSYHVHEKTIMLPGLAAVLLLPFYPFASAWFVVVSSLSLYPLFLEEGSHAALLLTTAFFILVAQQGKIFDSSKSALLKLAFIGSIGGYIALILGLHFVTPPQNLPHLFQAGIAIYSFLHFSLFALYCHYLQFSLKYSTDEQKPTRKSVGSGSAKKKL</sequence>
<evidence type="ECO:0000256" key="11">
    <source>
        <dbReference type="SAM" id="SignalP"/>
    </source>
</evidence>
<keyword evidence="6 10" id="KW-0812">Transmembrane</keyword>
<keyword evidence="7 10" id="KW-0256">Endoplasmic reticulum</keyword>
<dbReference type="STRING" id="158441.A0A226EM78"/>